<protein>
    <recommendedName>
        <fullName evidence="5">Late embryogenesis abundant protein LEA-2 subgroup domain-containing protein</fullName>
    </recommendedName>
</protein>
<dbReference type="Proteomes" id="UP000193648">
    <property type="component" value="Unassembled WGS sequence"/>
</dbReference>
<gene>
    <name evidence="3" type="ORF">BCR41DRAFT_422180</name>
</gene>
<reference evidence="3 4" key="1">
    <citation type="submission" date="2016-07" db="EMBL/GenBank/DDBJ databases">
        <title>Pervasive Adenine N6-methylation of Active Genes in Fungi.</title>
        <authorList>
            <consortium name="DOE Joint Genome Institute"/>
            <person name="Mondo S.J."/>
            <person name="Dannebaum R.O."/>
            <person name="Kuo R.C."/>
            <person name="Labutti K."/>
            <person name="Haridas S."/>
            <person name="Kuo A."/>
            <person name="Salamov A."/>
            <person name="Ahrendt S.R."/>
            <person name="Lipzen A."/>
            <person name="Sullivan W."/>
            <person name="Andreopoulos W.B."/>
            <person name="Clum A."/>
            <person name="Lindquist E."/>
            <person name="Daum C."/>
            <person name="Ramamoorthy G.K."/>
            <person name="Gryganskyi A."/>
            <person name="Culley D."/>
            <person name="Magnuson J.K."/>
            <person name="James T.Y."/>
            <person name="O'Malley M.A."/>
            <person name="Stajich J.E."/>
            <person name="Spatafora J.W."/>
            <person name="Visel A."/>
            <person name="Grigoriev I.V."/>
        </authorList>
    </citation>
    <scope>NUCLEOTIDE SEQUENCE [LARGE SCALE GENOMIC DNA]</scope>
    <source>
        <strain evidence="3 4">NRRL 3116</strain>
    </source>
</reference>
<evidence type="ECO:0008006" key="5">
    <source>
        <dbReference type="Google" id="ProtNLM"/>
    </source>
</evidence>
<dbReference type="STRING" id="64571.A0A1Y2GN39"/>
<feature type="region of interest" description="Disordered" evidence="1">
    <location>
        <begin position="1"/>
        <end position="63"/>
    </location>
</feature>
<keyword evidence="2" id="KW-1133">Transmembrane helix</keyword>
<feature type="compositionally biased region" description="Low complexity" evidence="1">
    <location>
        <begin position="1"/>
        <end position="15"/>
    </location>
</feature>
<keyword evidence="2" id="KW-0812">Transmembrane</keyword>
<keyword evidence="2" id="KW-0472">Membrane</keyword>
<sequence length="375" mass="41563">MNYNGYDSSNGNYIYKQANSRGEDDEFHPQPQLHLNKKLPPLPTQRPEGCGQEPHQQQHEQRQERGWNYTYHHKTQQLNLKCDTKNEFEDDETLRTEKNKSNGENKTSDHSDNSNLDVKRMGPTGKISRLLPCFPCVQSACGRITCCLSILVLLALTIVGIVLAKTLQVPTLKYLGAASGPNFSFNKGNTTLAMTMVANIEIDNPNLLGFRINSAVIKAFYPNYSPPIGGGSVQYVDIHRKAKTVVQASVSISYDRHQDSRLSVIRSILSECGLAGGTEGQIIINYEAIADVTIIGIISISHTVKNKSYSVNCPINIREILRKLGDKAKEIITDIGDFIEGVVDDVEDFIDDVGDDFRDIIDDVGGSIGDFIDDL</sequence>
<dbReference type="RefSeq" id="XP_021881526.1">
    <property type="nucleotide sequence ID" value="XM_022030114.1"/>
</dbReference>
<dbReference type="OrthoDB" id="20273at2759"/>
<dbReference type="GeneID" id="33571957"/>
<name>A0A1Y2GN39_9FUNG</name>
<evidence type="ECO:0000313" key="4">
    <source>
        <dbReference type="Proteomes" id="UP000193648"/>
    </source>
</evidence>
<feature type="region of interest" description="Disordered" evidence="1">
    <location>
        <begin position="91"/>
        <end position="120"/>
    </location>
</feature>
<feature type="transmembrane region" description="Helical" evidence="2">
    <location>
        <begin position="142"/>
        <end position="164"/>
    </location>
</feature>
<evidence type="ECO:0000256" key="1">
    <source>
        <dbReference type="SAM" id="MobiDB-lite"/>
    </source>
</evidence>
<comment type="caution">
    <text evidence="3">The sequence shown here is derived from an EMBL/GenBank/DDBJ whole genome shotgun (WGS) entry which is preliminary data.</text>
</comment>
<dbReference type="AlphaFoldDB" id="A0A1Y2GN39"/>
<evidence type="ECO:0000256" key="2">
    <source>
        <dbReference type="SAM" id="Phobius"/>
    </source>
</evidence>
<evidence type="ECO:0000313" key="3">
    <source>
        <dbReference type="EMBL" id="ORZ16179.1"/>
    </source>
</evidence>
<dbReference type="InParanoid" id="A0A1Y2GN39"/>
<accession>A0A1Y2GN39</accession>
<keyword evidence="4" id="KW-1185">Reference proteome</keyword>
<organism evidence="3 4">
    <name type="scientific">Lobosporangium transversale</name>
    <dbReference type="NCBI Taxonomy" id="64571"/>
    <lineage>
        <taxon>Eukaryota</taxon>
        <taxon>Fungi</taxon>
        <taxon>Fungi incertae sedis</taxon>
        <taxon>Mucoromycota</taxon>
        <taxon>Mortierellomycotina</taxon>
        <taxon>Mortierellomycetes</taxon>
        <taxon>Mortierellales</taxon>
        <taxon>Mortierellaceae</taxon>
        <taxon>Lobosporangium</taxon>
    </lineage>
</organism>
<proteinExistence type="predicted"/>
<dbReference type="EMBL" id="MCFF01000018">
    <property type="protein sequence ID" value="ORZ16179.1"/>
    <property type="molecule type" value="Genomic_DNA"/>
</dbReference>